<dbReference type="SMART" id="SM00388">
    <property type="entry name" value="HisKA"/>
    <property type="match status" value="1"/>
</dbReference>
<keyword evidence="4" id="KW-1003">Cell membrane</keyword>
<evidence type="ECO:0000256" key="14">
    <source>
        <dbReference type="ARBA" id="ARBA00023136"/>
    </source>
</evidence>
<keyword evidence="10" id="KW-0418">Kinase</keyword>
<dbReference type="SUPFAM" id="SSF47384">
    <property type="entry name" value="Homodimeric domain of signal transducing histidine kinase"/>
    <property type="match status" value="1"/>
</dbReference>
<dbReference type="PROSITE" id="PS50109">
    <property type="entry name" value="HIS_KIN"/>
    <property type="match status" value="1"/>
</dbReference>
<dbReference type="InterPro" id="IPR005467">
    <property type="entry name" value="His_kinase_dom"/>
</dbReference>
<dbReference type="AlphaFoldDB" id="A0A344PPA2"/>
<evidence type="ECO:0000256" key="3">
    <source>
        <dbReference type="ARBA" id="ARBA00012438"/>
    </source>
</evidence>
<dbReference type="PRINTS" id="PR00344">
    <property type="entry name" value="BCTRLSENSOR"/>
</dbReference>
<keyword evidence="6" id="KW-0597">Phosphoprotein</keyword>
<dbReference type="InterPro" id="IPR003660">
    <property type="entry name" value="HAMP_dom"/>
</dbReference>
<keyword evidence="12 16" id="KW-1133">Transmembrane helix</keyword>
<dbReference type="PANTHER" id="PTHR44936:SF5">
    <property type="entry name" value="SENSOR HISTIDINE KINASE ENVZ"/>
    <property type="match status" value="1"/>
</dbReference>
<feature type="region of interest" description="Disordered" evidence="15">
    <location>
        <begin position="124"/>
        <end position="153"/>
    </location>
</feature>
<evidence type="ECO:0000313" key="19">
    <source>
        <dbReference type="EMBL" id="AXC51207.1"/>
    </source>
</evidence>
<dbReference type="CDD" id="cd06225">
    <property type="entry name" value="HAMP"/>
    <property type="match status" value="1"/>
</dbReference>
<evidence type="ECO:0000259" key="18">
    <source>
        <dbReference type="PROSITE" id="PS50885"/>
    </source>
</evidence>
<feature type="domain" description="HAMP" evidence="18">
    <location>
        <begin position="205"/>
        <end position="257"/>
    </location>
</feature>
<evidence type="ECO:0000256" key="5">
    <source>
        <dbReference type="ARBA" id="ARBA00022519"/>
    </source>
</evidence>
<dbReference type="GO" id="GO:0005886">
    <property type="term" value="C:plasma membrane"/>
    <property type="evidence" value="ECO:0007669"/>
    <property type="project" value="UniProtKB-SubCell"/>
</dbReference>
<dbReference type="SMART" id="SM00387">
    <property type="entry name" value="HATPase_c"/>
    <property type="match status" value="1"/>
</dbReference>
<sequence>MPLPTSLRGQLLLAVLLALAVAQAISAAITVVTRTEAVRAAQIGEALDRTAALIFVLDRTPRDLHANLLRATETPLTQLAIEARPTLDSDGPGLKRARRRLAAAMSDVGERTMRMALTDISGAQVIAPPQPPPQRLDRDGRMRRRPPPDSVDPRALTISLQLADGDWLNAEIRFPRPDHSLPVLPLVSFILAAAAIGVALWLTLGRMLGPLRRLAGAAERLGRGEEVGDLPATGPFEMRALTEAFNQMQQRLHRMVSDRTQMLAALGHDLRSPLTALRVRAEMVDDDETRERLLISLAEMGEMVEQTLTYARGVWTREAVESVDARDLLRDLEDEGEHKGVGMRLVLPDAPVMLRLRPATIRRALRNLIDNARRYGGAADAVEITLRAGAQTATIEIADRGPGIPEAELPRMFDPFVRLEASRSRETGGTGLGLSIARSIVQAHGGEVTLLNRPGGGLIARLTLPRPVEAAVEG</sequence>
<keyword evidence="14 16" id="KW-0472">Membrane</keyword>
<dbReference type="PANTHER" id="PTHR44936">
    <property type="entry name" value="SENSOR PROTEIN CREC"/>
    <property type="match status" value="1"/>
</dbReference>
<dbReference type="InterPro" id="IPR050980">
    <property type="entry name" value="2C_sensor_his_kinase"/>
</dbReference>
<evidence type="ECO:0000256" key="15">
    <source>
        <dbReference type="SAM" id="MobiDB-lite"/>
    </source>
</evidence>
<evidence type="ECO:0000256" key="13">
    <source>
        <dbReference type="ARBA" id="ARBA00023012"/>
    </source>
</evidence>
<dbReference type="InterPro" id="IPR003661">
    <property type="entry name" value="HisK_dim/P_dom"/>
</dbReference>
<keyword evidence="13" id="KW-0902">Two-component regulatory system</keyword>
<keyword evidence="7" id="KW-0808">Transferase</keyword>
<dbReference type="GO" id="GO:0000155">
    <property type="term" value="F:phosphorelay sensor kinase activity"/>
    <property type="evidence" value="ECO:0007669"/>
    <property type="project" value="InterPro"/>
</dbReference>
<evidence type="ECO:0000256" key="2">
    <source>
        <dbReference type="ARBA" id="ARBA00004429"/>
    </source>
</evidence>
<dbReference type="EC" id="2.7.13.3" evidence="3"/>
<dbReference type="SUPFAM" id="SSF55874">
    <property type="entry name" value="ATPase domain of HSP90 chaperone/DNA topoisomerase II/histidine kinase"/>
    <property type="match status" value="1"/>
</dbReference>
<keyword evidence="20" id="KW-1185">Reference proteome</keyword>
<evidence type="ECO:0000256" key="8">
    <source>
        <dbReference type="ARBA" id="ARBA00022692"/>
    </source>
</evidence>
<evidence type="ECO:0000256" key="7">
    <source>
        <dbReference type="ARBA" id="ARBA00022679"/>
    </source>
</evidence>
<evidence type="ECO:0000256" key="6">
    <source>
        <dbReference type="ARBA" id="ARBA00022553"/>
    </source>
</evidence>
<dbReference type="CDD" id="cd00075">
    <property type="entry name" value="HATPase"/>
    <property type="match status" value="1"/>
</dbReference>
<dbReference type="Proteomes" id="UP000252023">
    <property type="component" value="Chromosome"/>
</dbReference>
<dbReference type="InterPro" id="IPR004358">
    <property type="entry name" value="Sig_transdc_His_kin-like_C"/>
</dbReference>
<dbReference type="SUPFAM" id="SSF158472">
    <property type="entry name" value="HAMP domain-like"/>
    <property type="match status" value="1"/>
</dbReference>
<accession>A0A344PPA2</accession>
<dbReference type="Pfam" id="PF00672">
    <property type="entry name" value="HAMP"/>
    <property type="match status" value="1"/>
</dbReference>
<name>A0A344PPA2_9RHOB</name>
<dbReference type="OrthoDB" id="9764438at2"/>
<comment type="subcellular location">
    <subcellularLocation>
        <location evidence="2">Cell inner membrane</location>
        <topology evidence="2">Multi-pass membrane protein</topology>
    </subcellularLocation>
</comment>
<evidence type="ECO:0000256" key="12">
    <source>
        <dbReference type="ARBA" id="ARBA00022989"/>
    </source>
</evidence>
<gene>
    <name evidence="19" type="ORF">DRW48_10075</name>
</gene>
<dbReference type="InterPro" id="IPR036890">
    <property type="entry name" value="HATPase_C_sf"/>
</dbReference>
<dbReference type="GO" id="GO:0005524">
    <property type="term" value="F:ATP binding"/>
    <property type="evidence" value="ECO:0007669"/>
    <property type="project" value="UniProtKB-KW"/>
</dbReference>
<protein>
    <recommendedName>
        <fullName evidence="3">histidine kinase</fullName>
        <ecNumber evidence="3">2.7.13.3</ecNumber>
    </recommendedName>
</protein>
<proteinExistence type="predicted"/>
<feature type="transmembrane region" description="Helical" evidence="16">
    <location>
        <begin position="183"/>
        <end position="204"/>
    </location>
</feature>
<evidence type="ECO:0000256" key="9">
    <source>
        <dbReference type="ARBA" id="ARBA00022741"/>
    </source>
</evidence>
<dbReference type="InterPro" id="IPR003594">
    <property type="entry name" value="HATPase_dom"/>
</dbReference>
<reference evidence="20" key="1">
    <citation type="submission" date="2018-07" db="EMBL/GenBank/DDBJ databases">
        <title>Genome sequencing of Paracoccus sp. SC2-6.</title>
        <authorList>
            <person name="Heo J."/>
            <person name="Kim S.-J."/>
            <person name="Kwon S.-W."/>
        </authorList>
    </citation>
    <scope>NUCLEOTIDE SEQUENCE [LARGE SCALE GENOMIC DNA]</scope>
    <source>
        <strain evidence="20">SC2-6</strain>
    </source>
</reference>
<keyword evidence="8 16" id="KW-0812">Transmembrane</keyword>
<keyword evidence="5" id="KW-0997">Cell inner membrane</keyword>
<organism evidence="19 20">
    <name type="scientific">Paracoccus suum</name>
    <dbReference type="NCBI Taxonomy" id="2259340"/>
    <lineage>
        <taxon>Bacteria</taxon>
        <taxon>Pseudomonadati</taxon>
        <taxon>Pseudomonadota</taxon>
        <taxon>Alphaproteobacteria</taxon>
        <taxon>Rhodobacterales</taxon>
        <taxon>Paracoccaceae</taxon>
        <taxon>Paracoccus</taxon>
    </lineage>
</organism>
<dbReference type="PROSITE" id="PS50885">
    <property type="entry name" value="HAMP"/>
    <property type="match status" value="1"/>
</dbReference>
<dbReference type="EMBL" id="CP030918">
    <property type="protein sequence ID" value="AXC51207.1"/>
    <property type="molecule type" value="Genomic_DNA"/>
</dbReference>
<evidence type="ECO:0000256" key="16">
    <source>
        <dbReference type="SAM" id="Phobius"/>
    </source>
</evidence>
<evidence type="ECO:0000256" key="10">
    <source>
        <dbReference type="ARBA" id="ARBA00022777"/>
    </source>
</evidence>
<dbReference type="Gene3D" id="1.10.287.130">
    <property type="match status" value="1"/>
</dbReference>
<dbReference type="CDD" id="cd00082">
    <property type="entry name" value="HisKA"/>
    <property type="match status" value="1"/>
</dbReference>
<evidence type="ECO:0000259" key="17">
    <source>
        <dbReference type="PROSITE" id="PS50109"/>
    </source>
</evidence>
<keyword evidence="11" id="KW-0067">ATP-binding</keyword>
<evidence type="ECO:0000313" key="20">
    <source>
        <dbReference type="Proteomes" id="UP000252023"/>
    </source>
</evidence>
<dbReference type="Pfam" id="PF02518">
    <property type="entry name" value="HATPase_c"/>
    <property type="match status" value="1"/>
</dbReference>
<comment type="catalytic activity">
    <reaction evidence="1">
        <text>ATP + protein L-histidine = ADP + protein N-phospho-L-histidine.</text>
        <dbReference type="EC" id="2.7.13.3"/>
    </reaction>
</comment>
<keyword evidence="9" id="KW-0547">Nucleotide-binding</keyword>
<evidence type="ECO:0000256" key="11">
    <source>
        <dbReference type="ARBA" id="ARBA00022840"/>
    </source>
</evidence>
<dbReference type="Gene3D" id="3.30.565.10">
    <property type="entry name" value="Histidine kinase-like ATPase, C-terminal domain"/>
    <property type="match status" value="1"/>
</dbReference>
<evidence type="ECO:0000256" key="1">
    <source>
        <dbReference type="ARBA" id="ARBA00000085"/>
    </source>
</evidence>
<evidence type="ECO:0000256" key="4">
    <source>
        <dbReference type="ARBA" id="ARBA00022475"/>
    </source>
</evidence>
<feature type="domain" description="Histidine kinase" evidence="17">
    <location>
        <begin position="265"/>
        <end position="468"/>
    </location>
</feature>
<dbReference type="Pfam" id="PF00512">
    <property type="entry name" value="HisKA"/>
    <property type="match status" value="1"/>
</dbReference>
<dbReference type="KEGG" id="pars:DRW48_10075"/>
<dbReference type="SMART" id="SM00304">
    <property type="entry name" value="HAMP"/>
    <property type="match status" value="1"/>
</dbReference>
<dbReference type="InterPro" id="IPR036097">
    <property type="entry name" value="HisK_dim/P_sf"/>
</dbReference>